<dbReference type="EMBL" id="BARW01029426">
    <property type="protein sequence ID" value="GAJ09346.1"/>
    <property type="molecule type" value="Genomic_DNA"/>
</dbReference>
<proteinExistence type="predicted"/>
<feature type="non-terminal residue" evidence="1">
    <location>
        <position position="1"/>
    </location>
</feature>
<sequence>LLVHGVGSPQTRAPGLDQLVRDLQQDNVSSGASHLLPAVQLTRRPLGLEQVRDLPGRDVNISIATDVFSPKFGAIVPENATGVSNSAEGLLTRWITAFALEDSGCRWTRYVRVDGDSARAELLTRRLLEGHGLHLQAMAKMIDPAAGKGTVPAVTLCLGPGEKQLLDYLHDQSEWVLTVDRNVGVEFYDYPREPELSRESEKYIIDHVPEFTDGLGHRLIVTTSWHGEVADVLRKALDELELASDDESVSAV</sequence>
<organism evidence="1">
    <name type="scientific">marine sediment metagenome</name>
    <dbReference type="NCBI Taxonomy" id="412755"/>
    <lineage>
        <taxon>unclassified sequences</taxon>
        <taxon>metagenomes</taxon>
        <taxon>ecological metagenomes</taxon>
    </lineage>
</organism>
<gene>
    <name evidence="1" type="ORF">S12H4_47286</name>
</gene>
<protein>
    <submittedName>
        <fullName evidence="1">Uncharacterized protein</fullName>
    </submittedName>
</protein>
<feature type="non-terminal residue" evidence="1">
    <location>
        <position position="252"/>
    </location>
</feature>
<evidence type="ECO:0000313" key="1">
    <source>
        <dbReference type="EMBL" id="GAJ09346.1"/>
    </source>
</evidence>
<comment type="caution">
    <text evidence="1">The sequence shown here is derived from an EMBL/GenBank/DDBJ whole genome shotgun (WGS) entry which is preliminary data.</text>
</comment>
<dbReference type="AlphaFoldDB" id="X1V8Y4"/>
<reference evidence="1" key="1">
    <citation type="journal article" date="2014" name="Front. Microbiol.">
        <title>High frequency of phylogenetically diverse reductive dehalogenase-homologous genes in deep subseafloor sedimentary metagenomes.</title>
        <authorList>
            <person name="Kawai M."/>
            <person name="Futagami T."/>
            <person name="Toyoda A."/>
            <person name="Takaki Y."/>
            <person name="Nishi S."/>
            <person name="Hori S."/>
            <person name="Arai W."/>
            <person name="Tsubouchi T."/>
            <person name="Morono Y."/>
            <person name="Uchiyama I."/>
            <person name="Ito T."/>
            <person name="Fujiyama A."/>
            <person name="Inagaki F."/>
            <person name="Takami H."/>
        </authorList>
    </citation>
    <scope>NUCLEOTIDE SEQUENCE</scope>
    <source>
        <strain evidence="1">Expedition CK06-06</strain>
    </source>
</reference>
<accession>X1V8Y4</accession>
<name>X1V8Y4_9ZZZZ</name>